<feature type="domain" description="C2H2-type" evidence="6">
    <location>
        <begin position="105"/>
        <end position="134"/>
    </location>
</feature>
<name>A0A8H7DJC8_9AGAR</name>
<evidence type="ECO:0000256" key="1">
    <source>
        <dbReference type="ARBA" id="ARBA00022723"/>
    </source>
</evidence>
<dbReference type="OrthoDB" id="4748970at2759"/>
<dbReference type="FunFam" id="3.30.160.60:FF:000125">
    <property type="entry name" value="Putative zinc finger protein 143"/>
    <property type="match status" value="1"/>
</dbReference>
<keyword evidence="4" id="KW-0862">Zinc</keyword>
<dbReference type="PROSITE" id="PS00028">
    <property type="entry name" value="ZINC_FINGER_C2H2_1"/>
    <property type="match status" value="1"/>
</dbReference>
<dbReference type="PROSITE" id="PS50157">
    <property type="entry name" value="ZINC_FINGER_C2H2_2"/>
    <property type="match status" value="1"/>
</dbReference>
<keyword evidence="8" id="KW-1185">Reference proteome</keyword>
<dbReference type="Gene3D" id="3.30.160.60">
    <property type="entry name" value="Classic Zinc Finger"/>
    <property type="match status" value="1"/>
</dbReference>
<dbReference type="InterPro" id="IPR013087">
    <property type="entry name" value="Znf_C2H2_type"/>
</dbReference>
<accession>A0A8H7DJC8</accession>
<dbReference type="Proteomes" id="UP000623467">
    <property type="component" value="Unassembled WGS sequence"/>
</dbReference>
<dbReference type="GO" id="GO:0000981">
    <property type="term" value="F:DNA-binding transcription factor activity, RNA polymerase II-specific"/>
    <property type="evidence" value="ECO:0007669"/>
    <property type="project" value="UniProtKB-ARBA"/>
</dbReference>
<keyword evidence="3 5" id="KW-0863">Zinc-finger</keyword>
<keyword evidence="2" id="KW-0677">Repeat</keyword>
<dbReference type="GO" id="GO:0008270">
    <property type="term" value="F:zinc ion binding"/>
    <property type="evidence" value="ECO:0007669"/>
    <property type="project" value="UniProtKB-KW"/>
</dbReference>
<evidence type="ECO:0000256" key="2">
    <source>
        <dbReference type="ARBA" id="ARBA00022737"/>
    </source>
</evidence>
<evidence type="ECO:0000313" key="8">
    <source>
        <dbReference type="Proteomes" id="UP000623467"/>
    </source>
</evidence>
<keyword evidence="1" id="KW-0479">Metal-binding</keyword>
<evidence type="ECO:0000256" key="4">
    <source>
        <dbReference type="ARBA" id="ARBA00022833"/>
    </source>
</evidence>
<evidence type="ECO:0000256" key="3">
    <source>
        <dbReference type="ARBA" id="ARBA00022771"/>
    </source>
</evidence>
<organism evidence="7 8">
    <name type="scientific">Mycena sanguinolenta</name>
    <dbReference type="NCBI Taxonomy" id="230812"/>
    <lineage>
        <taxon>Eukaryota</taxon>
        <taxon>Fungi</taxon>
        <taxon>Dikarya</taxon>
        <taxon>Basidiomycota</taxon>
        <taxon>Agaricomycotina</taxon>
        <taxon>Agaricomycetes</taxon>
        <taxon>Agaricomycetidae</taxon>
        <taxon>Agaricales</taxon>
        <taxon>Marasmiineae</taxon>
        <taxon>Mycenaceae</taxon>
        <taxon>Mycena</taxon>
    </lineage>
</organism>
<dbReference type="EMBL" id="JACAZH010000002">
    <property type="protein sequence ID" value="KAF7374443.1"/>
    <property type="molecule type" value="Genomic_DNA"/>
</dbReference>
<dbReference type="SMART" id="SM00355">
    <property type="entry name" value="ZnF_C2H2"/>
    <property type="match status" value="1"/>
</dbReference>
<evidence type="ECO:0000313" key="7">
    <source>
        <dbReference type="EMBL" id="KAF7374443.1"/>
    </source>
</evidence>
<evidence type="ECO:0000256" key="5">
    <source>
        <dbReference type="PROSITE-ProRule" id="PRU00042"/>
    </source>
</evidence>
<protein>
    <submittedName>
        <fullName evidence="7">Calcineurin responsive transcriptional factor</fullName>
    </submittedName>
</protein>
<dbReference type="SUPFAM" id="SSF57667">
    <property type="entry name" value="beta-beta-alpha zinc fingers"/>
    <property type="match status" value="1"/>
</dbReference>
<sequence>MQNSSQFLSPIELPPSIHGVNFPSTSGGLLHNEQGILYSGSQWSGASSMQLSLYPSPNVSPSLHYTLLPTIGNSTLSPVVSEQNIMVARMVKAAIICCRSAAAMFICPIPGCESTFTRSFNLKGHMRTHTSSPVLYMCK</sequence>
<comment type="caution">
    <text evidence="7">The sequence shown here is derived from an EMBL/GenBank/DDBJ whole genome shotgun (WGS) entry which is preliminary data.</text>
</comment>
<reference evidence="7" key="1">
    <citation type="submission" date="2020-05" db="EMBL/GenBank/DDBJ databases">
        <title>Mycena genomes resolve the evolution of fungal bioluminescence.</title>
        <authorList>
            <person name="Tsai I.J."/>
        </authorList>
    </citation>
    <scope>NUCLEOTIDE SEQUENCE</scope>
    <source>
        <strain evidence="7">160909Yilan</strain>
    </source>
</reference>
<dbReference type="AlphaFoldDB" id="A0A8H7DJC8"/>
<evidence type="ECO:0000259" key="6">
    <source>
        <dbReference type="PROSITE" id="PS50157"/>
    </source>
</evidence>
<gene>
    <name evidence="7" type="ORF">MSAN_00328400</name>
</gene>
<proteinExistence type="predicted"/>
<dbReference type="InterPro" id="IPR036236">
    <property type="entry name" value="Znf_C2H2_sf"/>
</dbReference>
<dbReference type="GO" id="GO:0000978">
    <property type="term" value="F:RNA polymerase II cis-regulatory region sequence-specific DNA binding"/>
    <property type="evidence" value="ECO:0007669"/>
    <property type="project" value="UniProtKB-ARBA"/>
</dbReference>